<dbReference type="PANTHER" id="PTHR47478">
    <property type="match status" value="1"/>
</dbReference>
<dbReference type="InterPro" id="IPR036412">
    <property type="entry name" value="HAD-like_sf"/>
</dbReference>
<dbReference type="InterPro" id="IPR011951">
    <property type="entry name" value="HAD-SF_hydro_IA_YjjG/PynA"/>
</dbReference>
<dbReference type="NCBIfam" id="TIGR02254">
    <property type="entry name" value="YjjG_YfnB"/>
    <property type="match status" value="1"/>
</dbReference>
<dbReference type="RefSeq" id="WP_344816885.1">
    <property type="nucleotide sequence ID" value="NZ_BAABCT010000006.1"/>
</dbReference>
<dbReference type="SUPFAM" id="SSF56784">
    <property type="entry name" value="HAD-like"/>
    <property type="match status" value="1"/>
</dbReference>
<dbReference type="InterPro" id="IPR006439">
    <property type="entry name" value="HAD-SF_hydro_IA"/>
</dbReference>
<dbReference type="EMBL" id="BAABCT010000006">
    <property type="protein sequence ID" value="GAA4076958.1"/>
    <property type="molecule type" value="Genomic_DNA"/>
</dbReference>
<dbReference type="InterPro" id="IPR023214">
    <property type="entry name" value="HAD_sf"/>
</dbReference>
<dbReference type="Gene3D" id="3.40.50.1000">
    <property type="entry name" value="HAD superfamily/HAD-like"/>
    <property type="match status" value="1"/>
</dbReference>
<comment type="caution">
    <text evidence="1">The sequence shown here is derived from an EMBL/GenBank/DDBJ whole genome shotgun (WGS) entry which is preliminary data.</text>
</comment>
<keyword evidence="2" id="KW-1185">Reference proteome</keyword>
<dbReference type="Proteomes" id="UP001500367">
    <property type="component" value="Unassembled WGS sequence"/>
</dbReference>
<dbReference type="SFLD" id="SFLDS00003">
    <property type="entry name" value="Haloacid_Dehalogenase"/>
    <property type="match status" value="1"/>
</dbReference>
<dbReference type="InterPro" id="IPR052550">
    <property type="entry name" value="Pyrimidine_5'-ntase_YjjG"/>
</dbReference>
<evidence type="ECO:0000313" key="2">
    <source>
        <dbReference type="Proteomes" id="UP001500367"/>
    </source>
</evidence>
<accession>A0ABP7VZT5</accession>
<dbReference type="InterPro" id="IPR023198">
    <property type="entry name" value="PGP-like_dom2"/>
</dbReference>
<dbReference type="SFLD" id="SFLDG01129">
    <property type="entry name" value="C1.5:_HAD__Beta-PGM__Phosphata"/>
    <property type="match status" value="1"/>
</dbReference>
<dbReference type="Gene3D" id="1.10.150.240">
    <property type="entry name" value="Putative phosphatase, domain 2"/>
    <property type="match status" value="1"/>
</dbReference>
<dbReference type="PANTHER" id="PTHR47478:SF1">
    <property type="entry name" value="PYRIMIDINE 5'-NUCLEOTIDASE YJJG"/>
    <property type="match status" value="1"/>
</dbReference>
<name>A0ABP7VZT5_9FLAO</name>
<dbReference type="NCBIfam" id="TIGR01549">
    <property type="entry name" value="HAD-SF-IA-v1"/>
    <property type="match status" value="1"/>
</dbReference>
<reference evidence="2" key="1">
    <citation type="journal article" date="2019" name="Int. J. Syst. Evol. Microbiol.">
        <title>The Global Catalogue of Microorganisms (GCM) 10K type strain sequencing project: providing services to taxonomists for standard genome sequencing and annotation.</title>
        <authorList>
            <consortium name="The Broad Institute Genomics Platform"/>
            <consortium name="The Broad Institute Genome Sequencing Center for Infectious Disease"/>
            <person name="Wu L."/>
            <person name="Ma J."/>
        </authorList>
    </citation>
    <scope>NUCLEOTIDE SEQUENCE [LARGE SCALE GENOMIC DNA]</scope>
    <source>
        <strain evidence="2">JCM 17069</strain>
    </source>
</reference>
<sequence length="229" mass="26624">MFQNKITDIFFDLDHTLWDFDKNSELAFDKIFKENHPKVDTKSFVEIYAPINQACWKLYQVDKISHEELRYKRLKDSFDALNYSISDEDINQMSVDYITYLPENNMLFDGAKEVLDYLNLKYKLHIITNGFAEVQYKKLNNSGISDYFISVTNSEMAGVKKPNPKIFEYALSKANANKQNSIMIGDCIDADVKGALDFGIDAIFFNESKIEIPSHIRQVNHLLELKNYL</sequence>
<gene>
    <name evidence="1" type="ORF">GCM10022389_23490</name>
</gene>
<protein>
    <submittedName>
        <fullName evidence="1">YjjG family noncanonical pyrimidine nucleotidase</fullName>
    </submittedName>
</protein>
<organism evidence="1 2">
    <name type="scientific">Flavobacterium cheonanense</name>
    <dbReference type="NCBI Taxonomy" id="706183"/>
    <lineage>
        <taxon>Bacteria</taxon>
        <taxon>Pseudomonadati</taxon>
        <taxon>Bacteroidota</taxon>
        <taxon>Flavobacteriia</taxon>
        <taxon>Flavobacteriales</taxon>
        <taxon>Flavobacteriaceae</taxon>
        <taxon>Flavobacterium</taxon>
    </lineage>
</organism>
<evidence type="ECO:0000313" key="1">
    <source>
        <dbReference type="EMBL" id="GAA4076958.1"/>
    </source>
</evidence>
<dbReference type="Pfam" id="PF00702">
    <property type="entry name" value="Hydrolase"/>
    <property type="match status" value="1"/>
</dbReference>
<proteinExistence type="predicted"/>